<dbReference type="InterPro" id="IPR001810">
    <property type="entry name" value="F-box_dom"/>
</dbReference>
<dbReference type="InterPro" id="IPR036047">
    <property type="entry name" value="F-box-like_dom_sf"/>
</dbReference>
<feature type="domain" description="F-box" evidence="1">
    <location>
        <begin position="6"/>
        <end position="47"/>
    </location>
</feature>
<dbReference type="Pfam" id="PF12937">
    <property type="entry name" value="F-box-like"/>
    <property type="match status" value="1"/>
</dbReference>
<organism evidence="2 3">
    <name type="scientific">Hebeloma cylindrosporum</name>
    <dbReference type="NCBI Taxonomy" id="76867"/>
    <lineage>
        <taxon>Eukaryota</taxon>
        <taxon>Fungi</taxon>
        <taxon>Dikarya</taxon>
        <taxon>Basidiomycota</taxon>
        <taxon>Agaricomycotina</taxon>
        <taxon>Agaricomycetes</taxon>
        <taxon>Agaricomycetidae</taxon>
        <taxon>Agaricales</taxon>
        <taxon>Agaricineae</taxon>
        <taxon>Hymenogastraceae</taxon>
        <taxon>Hebeloma</taxon>
    </lineage>
</organism>
<dbReference type="AlphaFoldDB" id="A0A0C2XBF6"/>
<evidence type="ECO:0000259" key="1">
    <source>
        <dbReference type="SMART" id="SM00256"/>
    </source>
</evidence>
<gene>
    <name evidence="2" type="ORF">M413DRAFT_14628</name>
</gene>
<dbReference type="Proteomes" id="UP000053424">
    <property type="component" value="Unassembled WGS sequence"/>
</dbReference>
<evidence type="ECO:0000313" key="2">
    <source>
        <dbReference type="EMBL" id="KIM35283.1"/>
    </source>
</evidence>
<dbReference type="OrthoDB" id="3149552at2759"/>
<keyword evidence="3" id="KW-1185">Reference proteome</keyword>
<protein>
    <recommendedName>
        <fullName evidence="1">F-box domain-containing protein</fullName>
    </recommendedName>
</protein>
<dbReference type="Gene3D" id="1.20.1280.50">
    <property type="match status" value="1"/>
</dbReference>
<dbReference type="EMBL" id="KN831824">
    <property type="protein sequence ID" value="KIM35283.1"/>
    <property type="molecule type" value="Genomic_DNA"/>
</dbReference>
<sequence length="570" mass="64919">MAILALPTELLVKIFEEVPHFTDILACAGVCSLFRNVIETSTCLNYRIELERAGMIDNPYCTLSTTTRLEMLRERERAWGHFDGKVIARELVLPSESTSSPFYKVTPCAVVLGMNYPGVVYETIGLQSIKLPCTEEEGLSVRWKGVDIGEKILDFGMAIEEHDLLAYVTHEFSVATPSRRRLCLVLRHHSDPLRSHKDASISRIPICLFTIGHPTANVEVAGENVAIATTILDEGATFINRIYVFNWKTGLNKTPVPLQGSSEKPVFLREDILLSPMEDFSFFVYFIPPSSSPSSFSRLVLSLGLPKLADNQIIESIEPQCSPSPTRSSMFPKNLSQERPFFNDPMAATVVFSFTIELAHSEEEEQWAMVVHRKSILALLPSHELVGGLSTPFTHVPWESWGPPVTRWFCVDVVAAQFRMNSSGQRYVQHLEMDQRLRVSPYRSITDFDFNPWNVRYVRAHKERILAERRICSDEFEIDVVGEDIPFRNPKADAVAPPKTIYLSQILEGNQGRLPYIRYTCTRWPYYEMVFMDEERLIGMHASPSPNYIAMGRYLLTVIFDYTTGRRRQK</sequence>
<dbReference type="SUPFAM" id="SSF81383">
    <property type="entry name" value="F-box domain"/>
    <property type="match status" value="1"/>
</dbReference>
<dbReference type="SMART" id="SM00256">
    <property type="entry name" value="FBOX"/>
    <property type="match status" value="1"/>
</dbReference>
<evidence type="ECO:0000313" key="3">
    <source>
        <dbReference type="Proteomes" id="UP000053424"/>
    </source>
</evidence>
<dbReference type="HOGENOM" id="CLU_007279_0_0_1"/>
<proteinExistence type="predicted"/>
<reference evidence="2 3" key="1">
    <citation type="submission" date="2014-04" db="EMBL/GenBank/DDBJ databases">
        <authorList>
            <consortium name="DOE Joint Genome Institute"/>
            <person name="Kuo A."/>
            <person name="Gay G."/>
            <person name="Dore J."/>
            <person name="Kohler A."/>
            <person name="Nagy L.G."/>
            <person name="Floudas D."/>
            <person name="Copeland A."/>
            <person name="Barry K.W."/>
            <person name="Cichocki N."/>
            <person name="Veneault-Fourrey C."/>
            <person name="LaButti K."/>
            <person name="Lindquist E.A."/>
            <person name="Lipzen A."/>
            <person name="Lundell T."/>
            <person name="Morin E."/>
            <person name="Murat C."/>
            <person name="Sun H."/>
            <person name="Tunlid A."/>
            <person name="Henrissat B."/>
            <person name="Grigoriev I.V."/>
            <person name="Hibbett D.S."/>
            <person name="Martin F."/>
            <person name="Nordberg H.P."/>
            <person name="Cantor M.N."/>
            <person name="Hua S.X."/>
        </authorList>
    </citation>
    <scope>NUCLEOTIDE SEQUENCE [LARGE SCALE GENOMIC DNA]</scope>
    <source>
        <strain evidence="3">h7</strain>
    </source>
</reference>
<accession>A0A0C2XBF6</accession>
<name>A0A0C2XBF6_HEBCY</name>
<reference evidence="3" key="2">
    <citation type="submission" date="2015-01" db="EMBL/GenBank/DDBJ databases">
        <title>Evolutionary Origins and Diversification of the Mycorrhizal Mutualists.</title>
        <authorList>
            <consortium name="DOE Joint Genome Institute"/>
            <consortium name="Mycorrhizal Genomics Consortium"/>
            <person name="Kohler A."/>
            <person name="Kuo A."/>
            <person name="Nagy L.G."/>
            <person name="Floudas D."/>
            <person name="Copeland A."/>
            <person name="Barry K.W."/>
            <person name="Cichocki N."/>
            <person name="Veneault-Fourrey C."/>
            <person name="LaButti K."/>
            <person name="Lindquist E.A."/>
            <person name="Lipzen A."/>
            <person name="Lundell T."/>
            <person name="Morin E."/>
            <person name="Murat C."/>
            <person name="Riley R."/>
            <person name="Ohm R."/>
            <person name="Sun H."/>
            <person name="Tunlid A."/>
            <person name="Henrissat B."/>
            <person name="Grigoriev I.V."/>
            <person name="Hibbett D.S."/>
            <person name="Martin F."/>
        </authorList>
    </citation>
    <scope>NUCLEOTIDE SEQUENCE [LARGE SCALE GENOMIC DNA]</scope>
    <source>
        <strain evidence="3">h7</strain>
    </source>
</reference>